<feature type="region of interest" description="Disordered" evidence="1">
    <location>
        <begin position="278"/>
        <end position="317"/>
    </location>
</feature>
<reference evidence="2" key="2">
    <citation type="journal article" date="2019" name="Fungal Genet. Biol.">
        <title>The smut fungus Ustilago esculenta has a bipolar mating system with three idiomorphs larger than 500?kb.</title>
        <authorList>
            <person name="Liang S.W."/>
            <person name="Huang Y.H."/>
            <person name="Chiu J.Y."/>
            <person name="Tseng H.W."/>
            <person name="Haung J.H."/>
            <person name="Shen W.C."/>
        </authorList>
    </citation>
    <scope>NUCLEOTIDE SEQUENCE</scope>
    <source>
        <strain evidence="2">12JK1RB1-A1</strain>
    </source>
</reference>
<evidence type="ECO:0000256" key="1">
    <source>
        <dbReference type="SAM" id="MobiDB-lite"/>
    </source>
</evidence>
<evidence type="ECO:0000313" key="2">
    <source>
        <dbReference type="EMBL" id="QBH67426.1"/>
    </source>
</evidence>
<reference evidence="2" key="1">
    <citation type="submission" date="2018-11" db="EMBL/GenBank/DDBJ databases">
        <authorList>
            <person name="Shen W.-C."/>
            <person name="Liang S.-W."/>
            <person name="Huang Y.-H."/>
            <person name="Chiu J.-Y."/>
        </authorList>
    </citation>
    <scope>NUCLEOTIDE SEQUENCE</scope>
    <source>
        <strain evidence="2">12JK1RB1-A1</strain>
    </source>
</reference>
<organism evidence="2">
    <name type="scientific">Ustilago esculenta</name>
    <dbReference type="NCBI Taxonomy" id="185366"/>
    <lineage>
        <taxon>Eukaryota</taxon>
        <taxon>Fungi</taxon>
        <taxon>Dikarya</taxon>
        <taxon>Basidiomycota</taxon>
        <taxon>Ustilaginomycotina</taxon>
        <taxon>Ustilaginomycetes</taxon>
        <taxon>Ustilaginales</taxon>
        <taxon>Ustilaginaceae</taxon>
        <taxon>Ustilago</taxon>
    </lineage>
</organism>
<feature type="compositionally biased region" description="Acidic residues" evidence="1">
    <location>
        <begin position="279"/>
        <end position="290"/>
    </location>
</feature>
<gene>
    <name evidence="2" type="ORF">UE_1360</name>
</gene>
<name>A0A481SHT9_9BASI</name>
<proteinExistence type="predicted"/>
<accession>A0A481SHT9</accession>
<dbReference type="EMBL" id="MK125512">
    <property type="protein sequence ID" value="QBH67426.1"/>
    <property type="molecule type" value="Genomic_DNA"/>
</dbReference>
<sequence length="317" mass="35299">MPPSRAQTNAPSSVAVMRKYFTIGEGGLVNFKTAALLTPDTVKATSVVAHEERDISNAINSYNNVRVIDLMLKYDDNSLSTIFLIKDAVIEYRPSILRVQDRRTNDQKSVFKTGYMVTYASVGIPTEVYHSLEMKIKKAGHEFECPKLTEYGDYCWMPVKTPEELSFTMFVDGNARDMHHLGRFMQSLGRSVIGNIGLSMRLKLMTPKSAPAMSPYELGATIVSYHVRTVTKLSSPPINSKSSTLALGEEDLEMTKLLRDIRLHSDALPVHIRSHYDKEDDLNDEDDNFDDPAYNGRVAPGTSGSKIPPLASSSIRS</sequence>
<dbReference type="AlphaFoldDB" id="A0A481SHT9"/>
<protein>
    <submittedName>
        <fullName evidence="2">Uncharacterized protein</fullName>
    </submittedName>
</protein>